<accession>A0A8H9H159</accession>
<proteinExistence type="predicted"/>
<evidence type="ECO:0000256" key="1">
    <source>
        <dbReference type="SAM" id="MobiDB-lite"/>
    </source>
</evidence>
<feature type="region of interest" description="Disordered" evidence="1">
    <location>
        <begin position="1"/>
        <end position="29"/>
    </location>
</feature>
<dbReference type="Proteomes" id="UP000653480">
    <property type="component" value="Unassembled WGS sequence"/>
</dbReference>
<feature type="region of interest" description="Disordered" evidence="1">
    <location>
        <begin position="45"/>
        <end position="69"/>
    </location>
</feature>
<sequence>MPGGVGTTARGPYRIRRTGSAVPDPPYRIRPARRPAIPHAIRPAIRPIGSSGTRTPARAGKYHVGNRPQDDHVRRIGKEVAPRLGNAFLRKLSAGDLRLSLSPLRSCCLFFRCTATSGVTKTRTNWHVRVDHGVGIVSKLFGDSIETGRGGEPAFQGMTGSW</sequence>
<organism evidence="2 3">
    <name type="scientific">Microbispora bryophytorum</name>
    <dbReference type="NCBI Taxonomy" id="1460882"/>
    <lineage>
        <taxon>Bacteria</taxon>
        <taxon>Bacillati</taxon>
        <taxon>Actinomycetota</taxon>
        <taxon>Actinomycetes</taxon>
        <taxon>Streptosporangiales</taxon>
        <taxon>Streptosporangiaceae</taxon>
        <taxon>Microbispora</taxon>
    </lineage>
</organism>
<dbReference type="AlphaFoldDB" id="A0A8H9H159"/>
<reference evidence="2" key="2">
    <citation type="submission" date="2020-09" db="EMBL/GenBank/DDBJ databases">
        <authorList>
            <person name="Sun Q."/>
            <person name="Zhou Y."/>
        </authorList>
    </citation>
    <scope>NUCLEOTIDE SEQUENCE</scope>
    <source>
        <strain evidence="2">CGMCC 4.7138</strain>
    </source>
</reference>
<keyword evidence="3" id="KW-1185">Reference proteome</keyword>
<protein>
    <submittedName>
        <fullName evidence="2">Uncharacterized protein</fullName>
    </submittedName>
</protein>
<reference evidence="2" key="1">
    <citation type="journal article" date="2014" name="Int. J. Syst. Evol. Microbiol.">
        <title>Complete genome sequence of Corynebacterium casei LMG S-19264T (=DSM 44701T), isolated from a smear-ripened cheese.</title>
        <authorList>
            <consortium name="US DOE Joint Genome Institute (JGI-PGF)"/>
            <person name="Walter F."/>
            <person name="Albersmeier A."/>
            <person name="Kalinowski J."/>
            <person name="Ruckert C."/>
        </authorList>
    </citation>
    <scope>NUCLEOTIDE SEQUENCE</scope>
    <source>
        <strain evidence="2">CGMCC 4.7138</strain>
    </source>
</reference>
<evidence type="ECO:0000313" key="3">
    <source>
        <dbReference type="Proteomes" id="UP000653480"/>
    </source>
</evidence>
<dbReference type="EMBL" id="BMMN01000006">
    <property type="protein sequence ID" value="GGO16357.1"/>
    <property type="molecule type" value="Genomic_DNA"/>
</dbReference>
<name>A0A8H9H159_9ACTN</name>
<evidence type="ECO:0000313" key="2">
    <source>
        <dbReference type="EMBL" id="GGO16357.1"/>
    </source>
</evidence>
<comment type="caution">
    <text evidence="2">The sequence shown here is derived from an EMBL/GenBank/DDBJ whole genome shotgun (WGS) entry which is preliminary data.</text>
</comment>
<gene>
    <name evidence="2" type="ORF">GCM10011574_38860</name>
</gene>